<dbReference type="PANTHER" id="PTHR33164:SF89">
    <property type="entry name" value="MARR FAMILY REGULATORY PROTEIN"/>
    <property type="match status" value="1"/>
</dbReference>
<evidence type="ECO:0000259" key="1">
    <source>
        <dbReference type="SMART" id="SM00347"/>
    </source>
</evidence>
<dbReference type="Gene3D" id="1.10.10.10">
    <property type="entry name" value="Winged helix-like DNA-binding domain superfamily/Winged helix DNA-binding domain"/>
    <property type="match status" value="1"/>
</dbReference>
<dbReference type="InterPro" id="IPR000835">
    <property type="entry name" value="HTH_MarR-typ"/>
</dbReference>
<feature type="domain" description="HTH marR-type" evidence="1">
    <location>
        <begin position="68"/>
        <end position="167"/>
    </location>
</feature>
<dbReference type="Pfam" id="PF12802">
    <property type="entry name" value="MarR_2"/>
    <property type="match status" value="1"/>
</dbReference>
<dbReference type="PANTHER" id="PTHR33164">
    <property type="entry name" value="TRANSCRIPTIONAL REGULATOR, MARR FAMILY"/>
    <property type="match status" value="1"/>
</dbReference>
<sequence length="188" mass="20903">MCCAREAFFETFCNHSVVAQPIFSAYSACDCLTAVAWSEGAPWYDMTETDSTELLTGLFEQVARRLHSNGYAAHLFPAQWSALRYIHHAEPNRRTAIDLARHQGLASGAVARTVRTLVEKGLVTKMGTIGRGRAERLELTEKGHQLLKLDPLRSIRKAMEELSIYERTVLAKGLETAIDATRPANGRV</sequence>
<gene>
    <name evidence="2" type="ORF">OH818_14000</name>
</gene>
<dbReference type="InterPro" id="IPR039422">
    <property type="entry name" value="MarR/SlyA-like"/>
</dbReference>
<reference evidence="2" key="1">
    <citation type="submission" date="2022-12" db="EMBL/GenBank/DDBJ databases">
        <title>Jiella pelagia sp. nov., isolated from phosphonate enriched culture of Northwest Pacific surface seawater.</title>
        <authorList>
            <person name="Shin D.Y."/>
            <person name="Hwang C.Y."/>
        </authorList>
    </citation>
    <scope>NUCLEOTIDE SEQUENCE</scope>
    <source>
        <strain evidence="2">HL-NP1</strain>
    </source>
</reference>
<proteinExistence type="predicted"/>
<dbReference type="SMART" id="SM00347">
    <property type="entry name" value="HTH_MARR"/>
    <property type="match status" value="1"/>
</dbReference>
<dbReference type="InterPro" id="IPR036390">
    <property type="entry name" value="WH_DNA-bd_sf"/>
</dbReference>
<protein>
    <submittedName>
        <fullName evidence="2">MarR family transcriptional regulator</fullName>
    </submittedName>
</protein>
<accession>A0ABY7CB15</accession>
<evidence type="ECO:0000313" key="3">
    <source>
        <dbReference type="Proteomes" id="UP001164020"/>
    </source>
</evidence>
<dbReference type="RefSeq" id="WP_268883513.1">
    <property type="nucleotide sequence ID" value="NZ_CP114029.1"/>
</dbReference>
<dbReference type="EMBL" id="CP114029">
    <property type="protein sequence ID" value="WAP70970.1"/>
    <property type="molecule type" value="Genomic_DNA"/>
</dbReference>
<name>A0ABY7CB15_9HYPH</name>
<keyword evidence="3" id="KW-1185">Reference proteome</keyword>
<dbReference type="InterPro" id="IPR036388">
    <property type="entry name" value="WH-like_DNA-bd_sf"/>
</dbReference>
<organism evidence="2 3">
    <name type="scientific">Jiella pelagia</name>
    <dbReference type="NCBI Taxonomy" id="2986949"/>
    <lineage>
        <taxon>Bacteria</taxon>
        <taxon>Pseudomonadati</taxon>
        <taxon>Pseudomonadota</taxon>
        <taxon>Alphaproteobacteria</taxon>
        <taxon>Hyphomicrobiales</taxon>
        <taxon>Aurantimonadaceae</taxon>
        <taxon>Jiella</taxon>
    </lineage>
</organism>
<dbReference type="Proteomes" id="UP001164020">
    <property type="component" value="Chromosome"/>
</dbReference>
<evidence type="ECO:0000313" key="2">
    <source>
        <dbReference type="EMBL" id="WAP70970.1"/>
    </source>
</evidence>
<dbReference type="SUPFAM" id="SSF46785">
    <property type="entry name" value="Winged helix' DNA-binding domain"/>
    <property type="match status" value="1"/>
</dbReference>